<evidence type="ECO:0000256" key="1">
    <source>
        <dbReference type="SAM" id="MobiDB-lite"/>
    </source>
</evidence>
<dbReference type="Proteomes" id="UP001304683">
    <property type="component" value="Chromosome"/>
</dbReference>
<sequence length="161" mass="17319">MRWVLLGRFGDAARQCAAFVMDRADVVAAVLEPAARSRAGWDEAGFRAAVRAWAHQQFREVRPVLGLQYVLARGGYETEWLLYCPVCGVGPFHLAARAGEAGLAPRTWDDRRLLCHLAEAFAHRHDLPDPHGPRAAGTTAGDAAAGQEPGLRGPATTVVGP</sequence>
<dbReference type="EMBL" id="CP132508">
    <property type="protein sequence ID" value="WPD19181.1"/>
    <property type="molecule type" value="Genomic_DNA"/>
</dbReference>
<proteinExistence type="predicted"/>
<feature type="compositionally biased region" description="Low complexity" evidence="1">
    <location>
        <begin position="135"/>
        <end position="146"/>
    </location>
</feature>
<feature type="region of interest" description="Disordered" evidence="1">
    <location>
        <begin position="126"/>
        <end position="161"/>
    </location>
</feature>
<name>A0ABZ0QNX1_9FIRM</name>
<gene>
    <name evidence="2" type="ORF">Q5761_00435</name>
</gene>
<protein>
    <submittedName>
        <fullName evidence="2">Uncharacterized protein</fullName>
    </submittedName>
</protein>
<evidence type="ECO:0000313" key="2">
    <source>
        <dbReference type="EMBL" id="WPD19181.1"/>
    </source>
</evidence>
<evidence type="ECO:0000313" key="3">
    <source>
        <dbReference type="Proteomes" id="UP001304683"/>
    </source>
</evidence>
<accession>A0ABZ0QNX1</accession>
<reference evidence="2 3" key="1">
    <citation type="submission" date="2023-08" db="EMBL/GenBank/DDBJ databases">
        <title>Genome sequence of Thermaerobacter compostii strain Ins1, a spore-forming filamentous bacterium isolated from a deep geothermal reservoir.</title>
        <authorList>
            <person name="Bregnard D."/>
            <person name="Gonzalez D."/>
            <person name="Junier P."/>
        </authorList>
    </citation>
    <scope>NUCLEOTIDE SEQUENCE [LARGE SCALE GENOMIC DNA]</scope>
    <source>
        <strain evidence="2 3">Ins1</strain>
    </source>
</reference>
<dbReference type="RefSeq" id="WP_318750777.1">
    <property type="nucleotide sequence ID" value="NZ_CP132508.1"/>
</dbReference>
<keyword evidence="3" id="KW-1185">Reference proteome</keyword>
<organism evidence="2 3">
    <name type="scientific">Thermaerobacter composti</name>
    <dbReference type="NCBI Taxonomy" id="554949"/>
    <lineage>
        <taxon>Bacteria</taxon>
        <taxon>Bacillati</taxon>
        <taxon>Bacillota</taxon>
        <taxon>Clostridia</taxon>
        <taxon>Eubacteriales</taxon>
        <taxon>Clostridiales Family XVII. Incertae Sedis</taxon>
        <taxon>Thermaerobacter</taxon>
    </lineage>
</organism>